<sequence length="300" mass="32206">MGAVAVLLASSGCHPLPPGTLPAAPMMPPSLRVPALTGARLVPVQGRTAVLAEDFARPRIGPDRRWGWKSGAYPDCPTNPADFKLDRLTRSALATADGVLTVTATPQQAAATAQAERWRTGLVSTGDTCASGGNGFQVRTGDVVAARVRLPQTTSGAWPGIWTWRAGGNEIDLFEWHADRPDTLEFANHTRDHILGRAGTGMFWTWPGIRPGRWLDVAVRLGARRVTWYVGLPPGPLRAVHGDERGVGPDFHAHLAAGLSIDDGRLHARPTGPRPITFRIASLTVHRSGQAPRSRPDPLR</sequence>
<protein>
    <recommendedName>
        <fullName evidence="3">GH16 domain-containing protein</fullName>
    </recommendedName>
</protein>
<dbReference type="Gene3D" id="2.60.120.200">
    <property type="match status" value="1"/>
</dbReference>
<keyword evidence="2" id="KW-1185">Reference proteome</keyword>
<name>A0ABS7FVH0_9ACTN</name>
<evidence type="ECO:0000313" key="2">
    <source>
        <dbReference type="Proteomes" id="UP000774570"/>
    </source>
</evidence>
<accession>A0ABS7FVH0</accession>
<gene>
    <name evidence="1" type="ORF">K1Y72_18760</name>
</gene>
<evidence type="ECO:0008006" key="3">
    <source>
        <dbReference type="Google" id="ProtNLM"/>
    </source>
</evidence>
<dbReference type="EMBL" id="JAIBOA010000011">
    <property type="protein sequence ID" value="MBW8484432.1"/>
    <property type="molecule type" value="Genomic_DNA"/>
</dbReference>
<reference evidence="1 2" key="1">
    <citation type="submission" date="2021-07" db="EMBL/GenBank/DDBJ databases">
        <title>Actinomadura sp. PM05-2 isolated from lichen.</title>
        <authorList>
            <person name="Somphong A."/>
            <person name="Phongsopitanun W."/>
            <person name="Tanasupawat S."/>
            <person name="Peongsungnone V."/>
        </authorList>
    </citation>
    <scope>NUCLEOTIDE SEQUENCE [LARGE SCALE GENOMIC DNA]</scope>
    <source>
        <strain evidence="1 2">PM05-2</strain>
    </source>
</reference>
<dbReference type="SUPFAM" id="SSF49899">
    <property type="entry name" value="Concanavalin A-like lectins/glucanases"/>
    <property type="match status" value="1"/>
</dbReference>
<dbReference type="Proteomes" id="UP000774570">
    <property type="component" value="Unassembled WGS sequence"/>
</dbReference>
<dbReference type="InterPro" id="IPR013320">
    <property type="entry name" value="ConA-like_dom_sf"/>
</dbReference>
<organism evidence="1 2">
    <name type="scientific">Actinomadura parmotrematis</name>
    <dbReference type="NCBI Taxonomy" id="2864039"/>
    <lineage>
        <taxon>Bacteria</taxon>
        <taxon>Bacillati</taxon>
        <taxon>Actinomycetota</taxon>
        <taxon>Actinomycetes</taxon>
        <taxon>Streptosporangiales</taxon>
        <taxon>Thermomonosporaceae</taxon>
        <taxon>Actinomadura</taxon>
    </lineage>
</organism>
<proteinExistence type="predicted"/>
<comment type="caution">
    <text evidence="1">The sequence shown here is derived from an EMBL/GenBank/DDBJ whole genome shotgun (WGS) entry which is preliminary data.</text>
</comment>
<evidence type="ECO:0000313" key="1">
    <source>
        <dbReference type="EMBL" id="MBW8484432.1"/>
    </source>
</evidence>